<dbReference type="AlphaFoldDB" id="A0A252F2E0"/>
<name>A0A252F2E0_9FIRM</name>
<dbReference type="InterPro" id="IPR036237">
    <property type="entry name" value="Xyl_isomerase-like_sf"/>
</dbReference>
<dbReference type="Pfam" id="PF01261">
    <property type="entry name" value="AP_endonuc_2"/>
    <property type="match status" value="1"/>
</dbReference>
<keyword evidence="3" id="KW-1185">Reference proteome</keyword>
<evidence type="ECO:0000259" key="1">
    <source>
        <dbReference type="Pfam" id="PF01261"/>
    </source>
</evidence>
<dbReference type="InterPro" id="IPR050312">
    <property type="entry name" value="IolE/XylAMocC-like"/>
</dbReference>
<dbReference type="EMBL" id="NHOC01000010">
    <property type="protein sequence ID" value="OUM19851.1"/>
    <property type="molecule type" value="Genomic_DNA"/>
</dbReference>
<organism evidence="2 3">
    <name type="scientific">Butyricicoccus porcorum</name>
    <dbReference type="NCBI Taxonomy" id="1945634"/>
    <lineage>
        <taxon>Bacteria</taxon>
        <taxon>Bacillati</taxon>
        <taxon>Bacillota</taxon>
        <taxon>Clostridia</taxon>
        <taxon>Eubacteriales</taxon>
        <taxon>Butyricicoccaceae</taxon>
        <taxon>Butyricicoccus</taxon>
    </lineage>
</organism>
<proteinExistence type="predicted"/>
<dbReference type="Proteomes" id="UP000194903">
    <property type="component" value="Unassembled WGS sequence"/>
</dbReference>
<comment type="caution">
    <text evidence="2">The sequence shown here is derived from an EMBL/GenBank/DDBJ whole genome shotgun (WGS) entry which is preliminary data.</text>
</comment>
<dbReference type="PANTHER" id="PTHR12110">
    <property type="entry name" value="HYDROXYPYRUVATE ISOMERASE"/>
    <property type="match status" value="1"/>
</dbReference>
<sequence>MPVASFNPNPMKLGLFTDGLPDMPFEQVLDTACEMGIEVLELGTGGYSCAPHLDMEKLLHSAEARKEYLNAIESRGLKIAALNCSANAIGPGERWASHAPDVMNTFRLAELLGVEHVVSQSGLPAGSPNDETLNWVLHTYPPEMMDVLKYQWDVTIDFWSKAADLAKKCGVKTIALENHPMNMVFNVSTLMHLRNAVGDIIGLNLDPSHLFFMGGDPMMIARKLCEEKAIYHVHGKDTRLNDHIKGLECFELGAYNGPAVDRVWNYVAVGYGHDHLWWKEFFATLAMGDYHGPVCIEVEDPSMPNNLVAIQKSAKFLKETMLS</sequence>
<evidence type="ECO:0000313" key="3">
    <source>
        <dbReference type="Proteomes" id="UP000194903"/>
    </source>
</evidence>
<reference evidence="2 3" key="1">
    <citation type="submission" date="2017-05" db="EMBL/GenBank/DDBJ databases">
        <title>Butyricicoccus porcorum sp. nov. a butyrate-producing bacterium from the swine intestinal tract.</title>
        <authorList>
            <person name="Trachsel J."/>
            <person name="Humphrey S."/>
            <person name="Allen H.K."/>
        </authorList>
    </citation>
    <scope>NUCLEOTIDE SEQUENCE [LARGE SCALE GENOMIC DNA]</scope>
    <source>
        <strain evidence="2">BB10</strain>
    </source>
</reference>
<protein>
    <recommendedName>
        <fullName evidence="1">Xylose isomerase-like TIM barrel domain-containing protein</fullName>
    </recommendedName>
</protein>
<feature type="domain" description="Xylose isomerase-like TIM barrel" evidence="1">
    <location>
        <begin position="32"/>
        <end position="319"/>
    </location>
</feature>
<evidence type="ECO:0000313" key="2">
    <source>
        <dbReference type="EMBL" id="OUM19851.1"/>
    </source>
</evidence>
<dbReference type="SUPFAM" id="SSF51658">
    <property type="entry name" value="Xylose isomerase-like"/>
    <property type="match status" value="1"/>
</dbReference>
<dbReference type="Gene3D" id="3.20.20.150">
    <property type="entry name" value="Divalent-metal-dependent TIM barrel enzymes"/>
    <property type="match status" value="1"/>
</dbReference>
<gene>
    <name evidence="2" type="ORF">CBW42_11620</name>
</gene>
<dbReference type="PANTHER" id="PTHR12110:SF21">
    <property type="entry name" value="XYLOSE ISOMERASE-LIKE TIM BARREL DOMAIN-CONTAINING PROTEIN"/>
    <property type="match status" value="1"/>
</dbReference>
<dbReference type="OrthoDB" id="9779184at2"/>
<dbReference type="InterPro" id="IPR013022">
    <property type="entry name" value="Xyl_isomerase-like_TIM-brl"/>
</dbReference>
<accession>A0A252F2E0</accession>